<dbReference type="InterPro" id="IPR007248">
    <property type="entry name" value="Mpv17_PMP22"/>
</dbReference>
<keyword evidence="3 7" id="KW-0812">Transmembrane</keyword>
<dbReference type="PANTHER" id="PTHR11266">
    <property type="entry name" value="PEROXISOMAL MEMBRANE PROTEIN 2, PXMP2 MPV17"/>
    <property type="match status" value="1"/>
</dbReference>
<dbReference type="Pfam" id="PF04117">
    <property type="entry name" value="Mpv17_PMP22"/>
    <property type="match status" value="1"/>
</dbReference>
<keyword evidence="5 7" id="KW-0472">Membrane</keyword>
<feature type="transmembrane region" description="Helical" evidence="7">
    <location>
        <begin position="209"/>
        <end position="227"/>
    </location>
</feature>
<feature type="transmembrane region" description="Helical" evidence="7">
    <location>
        <begin position="317"/>
        <end position="335"/>
    </location>
</feature>
<accession>A0A3S5HLW6</accession>
<feature type="transmembrane region" description="Helical" evidence="7">
    <location>
        <begin position="248"/>
        <end position="269"/>
    </location>
</feature>
<evidence type="ECO:0000256" key="6">
    <source>
        <dbReference type="SAM" id="MobiDB-lite"/>
    </source>
</evidence>
<feature type="compositionally biased region" description="Low complexity" evidence="6">
    <location>
        <begin position="112"/>
        <end position="122"/>
    </location>
</feature>
<dbReference type="GO" id="GO:0016020">
    <property type="term" value="C:membrane"/>
    <property type="evidence" value="ECO:0007669"/>
    <property type="project" value="UniProtKB-SubCell"/>
</dbReference>
<evidence type="ECO:0000256" key="2">
    <source>
        <dbReference type="ARBA" id="ARBA00006824"/>
    </source>
</evidence>
<evidence type="ECO:0000256" key="7">
    <source>
        <dbReference type="SAM" id="Phobius"/>
    </source>
</evidence>
<comment type="similarity">
    <text evidence="2">Belongs to the peroxisomal membrane protein PXMP2/4 family.</text>
</comment>
<dbReference type="EMBL" id="MK265899">
    <property type="protein sequence ID" value="AZL94634.1"/>
    <property type="molecule type" value="mRNA"/>
</dbReference>
<feature type="region of interest" description="Disordered" evidence="6">
    <location>
        <begin position="112"/>
        <end position="134"/>
    </location>
</feature>
<dbReference type="GO" id="GO:0005737">
    <property type="term" value="C:cytoplasm"/>
    <property type="evidence" value="ECO:0007669"/>
    <property type="project" value="TreeGrafter"/>
</dbReference>
<evidence type="ECO:0000313" key="8">
    <source>
        <dbReference type="EMBL" id="AZL94634.1"/>
    </source>
</evidence>
<comment type="subcellular location">
    <subcellularLocation>
        <location evidence="1">Membrane</location>
        <topology evidence="1">Multi-pass membrane protein</topology>
    </subcellularLocation>
</comment>
<proteinExistence type="evidence at transcript level"/>
<evidence type="ECO:0000256" key="5">
    <source>
        <dbReference type="ARBA" id="ARBA00023136"/>
    </source>
</evidence>
<protein>
    <submittedName>
        <fullName evidence="8">Protein Mpv17</fullName>
    </submittedName>
</protein>
<evidence type="ECO:0000256" key="4">
    <source>
        <dbReference type="ARBA" id="ARBA00022989"/>
    </source>
</evidence>
<organism evidence="8">
    <name type="scientific">Nephromyces sp. MMRI</name>
    <dbReference type="NCBI Taxonomy" id="2496275"/>
    <lineage>
        <taxon>Eukaryota</taxon>
        <taxon>Sar</taxon>
        <taxon>Alveolata</taxon>
        <taxon>Apicomplexa</taxon>
        <taxon>Aconoidasida</taxon>
        <taxon>Nephromycida</taxon>
        <taxon>Nephromyces</taxon>
    </lineage>
</organism>
<evidence type="ECO:0000256" key="3">
    <source>
        <dbReference type="ARBA" id="ARBA00022692"/>
    </source>
</evidence>
<reference evidence="8" key="1">
    <citation type="journal article" date="2018" name="Genome Biol. Evol.">
        <title>Nephromyces encodes a urate metabolism pathway and predicted peroxisomes, demonstrating these are not ancient losses of apicomplexans.</title>
        <authorList>
            <person name="Paight C."/>
            <person name="Slamovits C.H."/>
            <person name="Saffo M.B."/>
            <person name="Lane C.E."/>
        </authorList>
    </citation>
    <scope>NUCLEOTIDE SEQUENCE</scope>
    <source>
        <strain evidence="8">Neph130</strain>
    </source>
</reference>
<dbReference type="AlphaFoldDB" id="A0A3S5HLW6"/>
<name>A0A3S5HLW6_9APIC</name>
<feature type="transmembrane region" description="Helical" evidence="7">
    <location>
        <begin position="289"/>
        <end position="310"/>
    </location>
</feature>
<sequence>MARFYPQFSNYSCALHDGLGLIQPVMKTVGLTKSFLKSDHCLVRVISTSKSWHRSRTKSISTQWMMKSHPNVEFNALEGICFRGASFGHLDGTGSKGCSNFQHHFTGCGFTSGRRMSSSQSLSKEKDRQSEGFSAKLSPSGYFKHLMMKISNFFEKKLLVANCFMATFLFATADICSQWFESGGHLTFVSNQLTTNAEDDTANFDLGRFSRMALFTLIISGPFYTWWYGSMLPRIFSSYTKTFYTQAVLPALLDTFLAAPIFIFVFYIFVGALAGDSISKIEQQLRNEVPLALLLTSLTMPPLQCINFCYVPVRFQALYVCVFDFLWAIFLSWRVGVNLRYAKVGASPDLSEQTTKDFSKF</sequence>
<evidence type="ECO:0000256" key="1">
    <source>
        <dbReference type="ARBA" id="ARBA00004141"/>
    </source>
</evidence>
<feature type="transmembrane region" description="Helical" evidence="7">
    <location>
        <begin position="158"/>
        <end position="180"/>
    </location>
</feature>
<dbReference type="PANTHER" id="PTHR11266:SF80">
    <property type="entry name" value="PEROXISOMAL MEMBRANE PROTEIN 2"/>
    <property type="match status" value="1"/>
</dbReference>
<keyword evidence="4 7" id="KW-1133">Transmembrane helix</keyword>